<dbReference type="Pfam" id="PF01047">
    <property type="entry name" value="MarR"/>
    <property type="match status" value="1"/>
</dbReference>
<dbReference type="PROSITE" id="PS01117">
    <property type="entry name" value="HTH_MARR_1"/>
    <property type="match status" value="1"/>
</dbReference>
<dbReference type="RefSeq" id="WP_261497070.1">
    <property type="nucleotide sequence ID" value="NZ_JAOCQF010000003.1"/>
</dbReference>
<sequence length="154" mass="17283">MTNDRSFLRTTRRSLPIALLRARETLMAPIREMLGESGVNEQKWRVLRVLHELGPLELGQLATEACLLQSSLTRMVKPLEGEGLVTRHTPPEDRRKTVLAITEAGVALILRHSARSADIFARIEAEFGAERVELLLNLLDDLQRLDLRKGGAEP</sequence>
<dbReference type="InterPro" id="IPR036390">
    <property type="entry name" value="WH_DNA-bd_sf"/>
</dbReference>
<keyword evidence="3" id="KW-0804">Transcription</keyword>
<keyword evidence="2" id="KW-0238">DNA-binding</keyword>
<dbReference type="InterPro" id="IPR036388">
    <property type="entry name" value="WH-like_DNA-bd_sf"/>
</dbReference>
<dbReference type="SUPFAM" id="SSF46785">
    <property type="entry name" value="Winged helix' DNA-binding domain"/>
    <property type="match status" value="1"/>
</dbReference>
<evidence type="ECO:0000313" key="5">
    <source>
        <dbReference type="EMBL" id="MCT8331188.1"/>
    </source>
</evidence>
<protein>
    <submittedName>
        <fullName evidence="5">Homoprotocatechuate degradation operon regulator HpaR</fullName>
    </submittedName>
</protein>
<dbReference type="InterPro" id="IPR012712">
    <property type="entry name" value="HpaR/FarR"/>
</dbReference>
<gene>
    <name evidence="5" type="primary">hpaR</name>
    <name evidence="5" type="ORF">N5I32_16840</name>
</gene>
<proteinExistence type="predicted"/>
<evidence type="ECO:0000313" key="6">
    <source>
        <dbReference type="Proteomes" id="UP001205601"/>
    </source>
</evidence>
<dbReference type="PROSITE" id="PS50995">
    <property type="entry name" value="HTH_MARR_2"/>
    <property type="match status" value="1"/>
</dbReference>
<dbReference type="InterPro" id="IPR039422">
    <property type="entry name" value="MarR/SlyA-like"/>
</dbReference>
<dbReference type="PRINTS" id="PR00598">
    <property type="entry name" value="HTHMARR"/>
</dbReference>
<dbReference type="InterPro" id="IPR000835">
    <property type="entry name" value="HTH_MarR-typ"/>
</dbReference>
<dbReference type="NCBIfam" id="TIGR02337">
    <property type="entry name" value="HpaR"/>
    <property type="match status" value="1"/>
</dbReference>
<dbReference type="InterPro" id="IPR023187">
    <property type="entry name" value="Tscrpt_reg_MarR-type_CS"/>
</dbReference>
<evidence type="ECO:0000256" key="1">
    <source>
        <dbReference type="ARBA" id="ARBA00023015"/>
    </source>
</evidence>
<feature type="domain" description="HTH marR-type" evidence="4">
    <location>
        <begin position="12"/>
        <end position="144"/>
    </location>
</feature>
<dbReference type="PANTHER" id="PTHR33164:SF13">
    <property type="entry name" value="4-HYDROXYPHENYLACETATE CATABOLISM PROTEIN"/>
    <property type="match status" value="1"/>
</dbReference>
<dbReference type="PANTHER" id="PTHR33164">
    <property type="entry name" value="TRANSCRIPTIONAL REGULATOR, MARR FAMILY"/>
    <property type="match status" value="1"/>
</dbReference>
<evidence type="ECO:0000256" key="3">
    <source>
        <dbReference type="ARBA" id="ARBA00023163"/>
    </source>
</evidence>
<dbReference type="SMART" id="SM00347">
    <property type="entry name" value="HTH_MARR"/>
    <property type="match status" value="1"/>
</dbReference>
<dbReference type="Proteomes" id="UP001205601">
    <property type="component" value="Unassembled WGS sequence"/>
</dbReference>
<keyword evidence="6" id="KW-1185">Reference proteome</keyword>
<evidence type="ECO:0000256" key="2">
    <source>
        <dbReference type="ARBA" id="ARBA00023125"/>
    </source>
</evidence>
<reference evidence="6" key="1">
    <citation type="submission" date="2023-07" db="EMBL/GenBank/DDBJ databases">
        <title>Defluviimonas sediminis sp. nov., isolated from mangrove sediment.</title>
        <authorList>
            <person name="Liu L."/>
            <person name="Li J."/>
            <person name="Huang Y."/>
            <person name="Pan J."/>
            <person name="Li M."/>
        </authorList>
    </citation>
    <scope>NUCLEOTIDE SEQUENCE [LARGE SCALE GENOMIC DNA]</scope>
    <source>
        <strain evidence="6">FT324</strain>
    </source>
</reference>
<evidence type="ECO:0000259" key="4">
    <source>
        <dbReference type="PROSITE" id="PS50995"/>
    </source>
</evidence>
<keyword evidence="1" id="KW-0805">Transcription regulation</keyword>
<accession>A0ABT2NQH5</accession>
<name>A0ABT2NQH5_9RHOB</name>
<organism evidence="5 6">
    <name type="scientific">Albidovulum sediminis</name>
    <dbReference type="NCBI Taxonomy" id="3066345"/>
    <lineage>
        <taxon>Bacteria</taxon>
        <taxon>Pseudomonadati</taxon>
        <taxon>Pseudomonadota</taxon>
        <taxon>Alphaproteobacteria</taxon>
        <taxon>Rhodobacterales</taxon>
        <taxon>Paracoccaceae</taxon>
        <taxon>Albidovulum</taxon>
    </lineage>
</organism>
<comment type="caution">
    <text evidence="5">The sequence shown here is derived from an EMBL/GenBank/DDBJ whole genome shotgun (WGS) entry which is preliminary data.</text>
</comment>
<dbReference type="Gene3D" id="1.10.10.10">
    <property type="entry name" value="Winged helix-like DNA-binding domain superfamily/Winged helix DNA-binding domain"/>
    <property type="match status" value="1"/>
</dbReference>
<dbReference type="EMBL" id="JAOCQF010000003">
    <property type="protein sequence ID" value="MCT8331188.1"/>
    <property type="molecule type" value="Genomic_DNA"/>
</dbReference>